<name>A0A8X6MZL4_NEPPI</name>
<sequence length="101" mass="11369">MHPAPLQKSPDIADRRGAIGAMASLIYLIHCSLSHPSMLGVSRFNNDSLEQSLDSCVLLSHLINRYTLDTRKSHNSRISGNIVEWWYYSEANIKRLSNGDI</sequence>
<accession>A0A8X6MZL4</accession>
<gene>
    <name evidence="1" type="ORF">NPIL_657041</name>
</gene>
<evidence type="ECO:0000313" key="2">
    <source>
        <dbReference type="Proteomes" id="UP000887013"/>
    </source>
</evidence>
<dbReference type="Proteomes" id="UP000887013">
    <property type="component" value="Unassembled WGS sequence"/>
</dbReference>
<dbReference type="AlphaFoldDB" id="A0A8X6MZL4"/>
<dbReference type="EMBL" id="BMAW01052385">
    <property type="protein sequence ID" value="GFS85548.1"/>
    <property type="molecule type" value="Genomic_DNA"/>
</dbReference>
<reference evidence="1" key="1">
    <citation type="submission" date="2020-08" db="EMBL/GenBank/DDBJ databases">
        <title>Multicomponent nature underlies the extraordinary mechanical properties of spider dragline silk.</title>
        <authorList>
            <person name="Kono N."/>
            <person name="Nakamura H."/>
            <person name="Mori M."/>
            <person name="Yoshida Y."/>
            <person name="Ohtoshi R."/>
            <person name="Malay A.D."/>
            <person name="Moran D.A.P."/>
            <person name="Tomita M."/>
            <person name="Numata K."/>
            <person name="Arakawa K."/>
        </authorList>
    </citation>
    <scope>NUCLEOTIDE SEQUENCE</scope>
</reference>
<proteinExistence type="predicted"/>
<keyword evidence="2" id="KW-1185">Reference proteome</keyword>
<evidence type="ECO:0000313" key="1">
    <source>
        <dbReference type="EMBL" id="GFS85548.1"/>
    </source>
</evidence>
<protein>
    <submittedName>
        <fullName evidence="1">Uncharacterized protein</fullName>
    </submittedName>
</protein>
<comment type="caution">
    <text evidence="1">The sequence shown here is derived from an EMBL/GenBank/DDBJ whole genome shotgun (WGS) entry which is preliminary data.</text>
</comment>
<organism evidence="1 2">
    <name type="scientific">Nephila pilipes</name>
    <name type="common">Giant wood spider</name>
    <name type="synonym">Nephila maculata</name>
    <dbReference type="NCBI Taxonomy" id="299642"/>
    <lineage>
        <taxon>Eukaryota</taxon>
        <taxon>Metazoa</taxon>
        <taxon>Ecdysozoa</taxon>
        <taxon>Arthropoda</taxon>
        <taxon>Chelicerata</taxon>
        <taxon>Arachnida</taxon>
        <taxon>Araneae</taxon>
        <taxon>Araneomorphae</taxon>
        <taxon>Entelegynae</taxon>
        <taxon>Araneoidea</taxon>
        <taxon>Nephilidae</taxon>
        <taxon>Nephila</taxon>
    </lineage>
</organism>